<keyword evidence="3" id="KW-1185">Reference proteome</keyword>
<dbReference type="FunCoup" id="A0A7F5R0D3">
    <property type="interactions" value="889"/>
</dbReference>
<dbReference type="RefSeq" id="XP_025831085.1">
    <property type="nucleotide sequence ID" value="XM_025975300.1"/>
</dbReference>
<dbReference type="GeneID" id="108740346"/>
<dbReference type="SMART" id="SM00049">
    <property type="entry name" value="DEP"/>
    <property type="match status" value="1"/>
</dbReference>
<dbReference type="GO" id="GO:0005096">
    <property type="term" value="F:GTPase activator activity"/>
    <property type="evidence" value="ECO:0007669"/>
    <property type="project" value="InterPro"/>
</dbReference>
<dbReference type="GO" id="GO:1990130">
    <property type="term" value="C:GATOR1 complex"/>
    <property type="evidence" value="ECO:0007669"/>
    <property type="project" value="TreeGrafter"/>
</dbReference>
<dbReference type="GO" id="GO:0010508">
    <property type="term" value="P:positive regulation of autophagy"/>
    <property type="evidence" value="ECO:0007669"/>
    <property type="project" value="TreeGrafter"/>
</dbReference>
<evidence type="ECO:0000256" key="1">
    <source>
        <dbReference type="SAM" id="MobiDB-lite"/>
    </source>
</evidence>
<dbReference type="KEGG" id="apln:108740346"/>
<dbReference type="InterPro" id="IPR036390">
    <property type="entry name" value="WH_DNA-bd_sf"/>
</dbReference>
<dbReference type="PROSITE" id="PS50186">
    <property type="entry name" value="DEP"/>
    <property type="match status" value="1"/>
</dbReference>
<feature type="compositionally biased region" description="Basic and acidic residues" evidence="1">
    <location>
        <begin position="857"/>
        <end position="871"/>
    </location>
</feature>
<dbReference type="InterPro" id="IPR045838">
    <property type="entry name" value="DEPDC5_CTD"/>
</dbReference>
<protein>
    <submittedName>
        <fullName evidence="4">GATOR complex protein DEPDC5</fullName>
    </submittedName>
</protein>
<dbReference type="GO" id="GO:0035556">
    <property type="term" value="P:intracellular signal transduction"/>
    <property type="evidence" value="ECO:0007669"/>
    <property type="project" value="InterPro"/>
</dbReference>
<feature type="region of interest" description="Disordered" evidence="1">
    <location>
        <begin position="854"/>
        <end position="901"/>
    </location>
</feature>
<dbReference type="InterPro" id="IPR000591">
    <property type="entry name" value="DEP_dom"/>
</dbReference>
<dbReference type="SUPFAM" id="SSF46785">
    <property type="entry name" value="Winged helix' DNA-binding domain"/>
    <property type="match status" value="1"/>
</dbReference>
<name>A0A7F5R0D3_AGRPL</name>
<dbReference type="Pfam" id="PF19418">
    <property type="entry name" value="DEPDC5_CTD"/>
    <property type="match status" value="1"/>
</dbReference>
<dbReference type="OrthoDB" id="39497at2759"/>
<dbReference type="InterPro" id="IPR027244">
    <property type="entry name" value="IML1"/>
</dbReference>
<proteinExistence type="predicted"/>
<sequence>MKHFRLLVHQKTFSDEDLIINPKDFLEAKEGDIVEIYHPDAENDNPRLLLQIKMFKDDLLTKDTVSVEQSIATAFGLQTYKHQTVCVKIVNPNDVALDSVELTFKDQYMGRSEMWRLKQSLTNTCVYMNKKVEFCGGAIRCQVYEMWSLGDRVACGVINDETKIVFRSSTSLVYLFLQMSSEMWDFDIYGDLYFEKAVNGFLADLFQKWKKNGSNHEVTIVLFSRTFYQANTLEEFPEHMRECLQQDYRGRYYEDFYRVACQNEKFDDWSTMLVQLRKLFAGYLKVVLEYHSKPGITIPASTNSTAAQGNFLEVLNMSLNVFEKHYLDRSFDRTGQLSVVVTPGVGVFEVDRELTNVTKQRIIDNGVGSDLVCVGEQPLHAVPLLKVFLLYFINSNKKCLYKNWAISSDKDFSPPPRLVVGSAGSPPVVGFSNEQHRSRALINPFDPSHVTIKLTSNRRRWTHIFPKGPTGVLIQQHHYQAVPAQPLYSKESRPNSPVSEAQFSTVPSNSFANSSNNSISAAALLESHIYIFYVVFSMTLCVGHRVATVNEVLIGVDWKSLTIPACLPITTDYFPDKRALQVDYVFSLYHLLPDDVNADFAQQRTNYKKPLSTAEVFRELVSQRLAQGFQLILLPNKDYSLYPTQTSSSASLLSRKRAETEPIEVFYLSIGRIFHKISLSGNAITVTRYRPRHPYPSFNIHYRYRFQAPYHETYEVSWVSFTTEKLENYHWNYLDHYICTRGDTDFLLVEALKYWRFRIYLLPLNNSATKRIIEGAPHYDIYSPLTASDHTLNAEGFLKFIETAVNKIKRACTVKKPRMSLSMPNNASLIQQRRLSLSAIILKNEALNQNAVGNSPFRERLGSNRLPERPMRARSGSKGMERGRNSPAVETSQGQTYDSTTHETNDENVFIQEIHLRVTATSAEIVEALRHPITGLNILNAQQNLPSTTFVAADAVNWLISNMEGVTCIEHAVRIMESLRREQLICHASGEYTKQFVYGFFLFYFTQIDKDENILPSGDLQGFENEWLEVEMRPSLNWGNSMSSTTINVPNRTVVQDRESGVPHFLCEAIDATYLQGDLDNDCPMYKSMYLDVDFSNKSDRVEWGHARYQTIFRPDQAYEIVVEWLVASGSIVAELLFSWHRKAQACGLQLIPIPHDPLALPYSNKSDPLRGPIFIPLDTKCLIQKHKRLFEEFREDTWIDRMFLFQEAILSRFGFLPCMVQPRQSGQSTPMCQEHQYIHCTGTVFILLPSPIPRLRNRLTSISQRRTGSRYPSHIDMAPSPHEAYITRHVSGKNKDDYDTTKKIGFLWSWNHMVSRRWRTNQAVDYNFQVKMLKDFREFCSNHDNRLKYYWEQCWEVKEDACTKPI</sequence>
<dbReference type="InterPro" id="IPR055213">
    <property type="entry name" value="IML1_double_psi_beta_barrel"/>
</dbReference>
<evidence type="ECO:0000259" key="2">
    <source>
        <dbReference type="PROSITE" id="PS50186"/>
    </source>
</evidence>
<feature type="compositionally biased region" description="Polar residues" evidence="1">
    <location>
        <begin position="888"/>
        <end position="899"/>
    </location>
</feature>
<gene>
    <name evidence="4" type="primary">LOC108740346</name>
</gene>
<dbReference type="Proteomes" id="UP000192223">
    <property type="component" value="Unplaced"/>
</dbReference>
<dbReference type="PANTHER" id="PTHR13179:SF8">
    <property type="entry name" value="GATOR COMPLEX PROTEIN DEPDC5"/>
    <property type="match status" value="1"/>
</dbReference>
<dbReference type="InterPro" id="IPR048255">
    <property type="entry name" value="IML1_N"/>
</dbReference>
<dbReference type="CTD" id="38176"/>
<reference evidence="4" key="1">
    <citation type="submission" date="2025-08" db="UniProtKB">
        <authorList>
            <consortium name="RefSeq"/>
        </authorList>
    </citation>
    <scope>IDENTIFICATION</scope>
    <source>
        <tissue evidence="4">Entire body</tissue>
    </source>
</reference>
<evidence type="ECO:0000313" key="4">
    <source>
        <dbReference type="RefSeq" id="XP_025831085.1"/>
    </source>
</evidence>
<dbReference type="InterPro" id="IPR036388">
    <property type="entry name" value="WH-like_DNA-bd_sf"/>
</dbReference>
<dbReference type="PANTHER" id="PTHR13179">
    <property type="entry name" value="DEP DOMAIN CONTAINING PROTEIN 5"/>
    <property type="match status" value="1"/>
</dbReference>
<accession>A0A7F5R0D3</accession>
<dbReference type="GO" id="GO:0034198">
    <property type="term" value="P:cellular response to amino acid starvation"/>
    <property type="evidence" value="ECO:0007669"/>
    <property type="project" value="TreeGrafter"/>
</dbReference>
<feature type="domain" description="DEP" evidence="2">
    <location>
        <begin position="949"/>
        <end position="1007"/>
    </location>
</feature>
<dbReference type="GO" id="GO:1904262">
    <property type="term" value="P:negative regulation of TORC1 signaling"/>
    <property type="evidence" value="ECO:0007669"/>
    <property type="project" value="TreeGrafter"/>
</dbReference>
<dbReference type="Pfam" id="PF12257">
    <property type="entry name" value="IML1"/>
    <property type="match status" value="1"/>
</dbReference>
<organism evidence="3 4">
    <name type="scientific">Agrilus planipennis</name>
    <name type="common">Emerald ash borer</name>
    <name type="synonym">Agrilus marcopoli</name>
    <dbReference type="NCBI Taxonomy" id="224129"/>
    <lineage>
        <taxon>Eukaryota</taxon>
        <taxon>Metazoa</taxon>
        <taxon>Ecdysozoa</taxon>
        <taxon>Arthropoda</taxon>
        <taxon>Hexapoda</taxon>
        <taxon>Insecta</taxon>
        <taxon>Pterygota</taxon>
        <taxon>Neoptera</taxon>
        <taxon>Endopterygota</taxon>
        <taxon>Coleoptera</taxon>
        <taxon>Polyphaga</taxon>
        <taxon>Elateriformia</taxon>
        <taxon>Buprestoidea</taxon>
        <taxon>Buprestidae</taxon>
        <taxon>Agrilinae</taxon>
        <taxon>Agrilus</taxon>
    </lineage>
</organism>
<dbReference type="Pfam" id="PF23013">
    <property type="entry name" value="IML1_N"/>
    <property type="match status" value="1"/>
</dbReference>
<dbReference type="InParanoid" id="A0A7F5R0D3"/>
<evidence type="ECO:0000313" key="3">
    <source>
        <dbReference type="Proteomes" id="UP000192223"/>
    </source>
</evidence>
<dbReference type="GO" id="GO:0005765">
    <property type="term" value="C:lysosomal membrane"/>
    <property type="evidence" value="ECO:0007669"/>
    <property type="project" value="TreeGrafter"/>
</dbReference>
<dbReference type="Gene3D" id="1.10.10.10">
    <property type="entry name" value="Winged helix-like DNA-binding domain superfamily/Winged helix DNA-binding domain"/>
    <property type="match status" value="1"/>
</dbReference>